<proteinExistence type="predicted"/>
<evidence type="ECO:0000259" key="2">
    <source>
        <dbReference type="Pfam" id="PF16324"/>
    </source>
</evidence>
<keyword evidence="1" id="KW-0732">Signal</keyword>
<dbReference type="EMBL" id="QSCI01000007">
    <property type="protein sequence ID" value="RGX97521.1"/>
    <property type="molecule type" value="Genomic_DNA"/>
</dbReference>
<sequence length="401" mass="43799">MKKYIYSFIVACMALFAITSCSDVDIPEGVKAPKAENLTSQVDGRTVTLNWTLPTDENKSGVDIYRNNALLESLGLVNSAVLELQPGKSTLLYTVKMKYNDGRVSDGVSTSVTIDTEPSKVAILLPSDDESALDDDESEALVWFKKTYGDKGAVLTPSDIKAMNKIDRAQYSMIWIQIDRVGLELGWQKLPAEIVDNDVIAKLKAFAQSGGNLFLTKHATQLSSAIGRIDNSLAPGIFSSGEGGSGTDYWTTNAVIGSNQNPKYDHRSHAAFAGLEVLPANDPVDNYDHESYPLEGPGHREDHNCMWDLNAYDLPSKVPAGKNVVDAFQQLTNSTVLATWGHVTDYCCAGIVEFQPTAEFKGTVLCIGLSSYELNQNQESGNKFQANTERLTKNCIDYLAE</sequence>
<dbReference type="AlphaFoldDB" id="A0AA92UPF9"/>
<feature type="signal peptide" evidence="1">
    <location>
        <begin position="1"/>
        <end position="22"/>
    </location>
</feature>
<reference evidence="3 4" key="1">
    <citation type="submission" date="2018-08" db="EMBL/GenBank/DDBJ databases">
        <title>A genome reference for cultivated species of the human gut microbiota.</title>
        <authorList>
            <person name="Zou Y."/>
            <person name="Xue W."/>
            <person name="Luo G."/>
        </authorList>
    </citation>
    <scope>NUCLEOTIDE SEQUENCE [LARGE SCALE GENOMIC DNA]</scope>
    <source>
        <strain evidence="3 4">OF03-3</strain>
    </source>
</reference>
<gene>
    <name evidence="3" type="ORF">DXA63_03390</name>
</gene>
<protein>
    <submittedName>
        <fullName evidence="3">DUF4960 domain-containing protein</fullName>
    </submittedName>
</protein>
<organism evidence="3 4">
    <name type="scientific">Segatella copri</name>
    <dbReference type="NCBI Taxonomy" id="165179"/>
    <lineage>
        <taxon>Bacteria</taxon>
        <taxon>Pseudomonadati</taxon>
        <taxon>Bacteroidota</taxon>
        <taxon>Bacteroidia</taxon>
        <taxon>Bacteroidales</taxon>
        <taxon>Prevotellaceae</taxon>
        <taxon>Segatella</taxon>
    </lineage>
</organism>
<evidence type="ECO:0000313" key="4">
    <source>
        <dbReference type="Proteomes" id="UP000285604"/>
    </source>
</evidence>
<dbReference type="InterPro" id="IPR032526">
    <property type="entry name" value="DUF4960"/>
</dbReference>
<evidence type="ECO:0000313" key="3">
    <source>
        <dbReference type="EMBL" id="RGX97521.1"/>
    </source>
</evidence>
<feature type="domain" description="DUF4960" evidence="2">
    <location>
        <begin position="131"/>
        <end position="399"/>
    </location>
</feature>
<dbReference type="PROSITE" id="PS51257">
    <property type="entry name" value="PROKAR_LIPOPROTEIN"/>
    <property type="match status" value="1"/>
</dbReference>
<evidence type="ECO:0000256" key="1">
    <source>
        <dbReference type="SAM" id="SignalP"/>
    </source>
</evidence>
<name>A0AA92UPF9_9BACT</name>
<dbReference type="Pfam" id="PF16324">
    <property type="entry name" value="DUF4960"/>
    <property type="match status" value="1"/>
</dbReference>
<accession>A0AA92UPF9</accession>
<comment type="caution">
    <text evidence="3">The sequence shown here is derived from an EMBL/GenBank/DDBJ whole genome shotgun (WGS) entry which is preliminary data.</text>
</comment>
<feature type="chain" id="PRO_5041668682" evidence="1">
    <location>
        <begin position="23"/>
        <end position="401"/>
    </location>
</feature>
<dbReference type="Proteomes" id="UP000285604">
    <property type="component" value="Unassembled WGS sequence"/>
</dbReference>